<sequence length="219" mass="24198">MTVVTAEPLGPLALARIRTSVKRNPDHPAARTIQLLLDEIDRLKSPVALAEWHPDAECPLTRRQLEILARTANGETCEQIGPQIGIDPKSVRKHRQAIMRRLSVRSTPSAVAVCLVNGWIPDGVLHLPRHQRRMSTVVARNTYRERAAVLRQTPGEWGTVAVYDSGATARQSAYRLRTGAFVAFRPAGKWEAEAFTSDGVHGVRARFTGTPTTIERQAS</sequence>
<dbReference type="InterPro" id="IPR036388">
    <property type="entry name" value="WH-like_DNA-bd_sf"/>
</dbReference>
<feature type="domain" description="HTH luxR-type" evidence="4">
    <location>
        <begin position="53"/>
        <end position="118"/>
    </location>
</feature>
<evidence type="ECO:0000313" key="5">
    <source>
        <dbReference type="EMBL" id="EST24491.1"/>
    </source>
</evidence>
<dbReference type="CDD" id="cd06170">
    <property type="entry name" value="LuxR_C_like"/>
    <property type="match status" value="1"/>
</dbReference>
<dbReference type="GO" id="GO:0003677">
    <property type="term" value="F:DNA binding"/>
    <property type="evidence" value="ECO:0007669"/>
    <property type="project" value="UniProtKB-KW"/>
</dbReference>
<protein>
    <recommendedName>
        <fullName evidence="4">HTH luxR-type domain-containing protein</fullName>
    </recommendedName>
</protein>
<dbReference type="PANTHER" id="PTHR44688">
    <property type="entry name" value="DNA-BINDING TRANSCRIPTIONAL ACTIVATOR DEVR_DOSR"/>
    <property type="match status" value="1"/>
</dbReference>
<dbReference type="Pfam" id="PF00196">
    <property type="entry name" value="GerE"/>
    <property type="match status" value="1"/>
</dbReference>
<evidence type="ECO:0000256" key="2">
    <source>
        <dbReference type="ARBA" id="ARBA00023125"/>
    </source>
</evidence>
<dbReference type="Proteomes" id="UP000017984">
    <property type="component" value="Chromosome"/>
</dbReference>
<keyword evidence="3" id="KW-0804">Transcription</keyword>
<dbReference type="PANTHER" id="PTHR44688:SF16">
    <property type="entry name" value="DNA-BINDING TRANSCRIPTIONAL ACTIVATOR DEVR_DOSR"/>
    <property type="match status" value="1"/>
</dbReference>
<evidence type="ECO:0000313" key="6">
    <source>
        <dbReference type="Proteomes" id="UP000017984"/>
    </source>
</evidence>
<dbReference type="PATRIC" id="fig|1352936.5.peg.6346"/>
<dbReference type="GO" id="GO:0006355">
    <property type="term" value="P:regulation of DNA-templated transcription"/>
    <property type="evidence" value="ECO:0007669"/>
    <property type="project" value="InterPro"/>
</dbReference>
<dbReference type="Gene3D" id="1.10.10.10">
    <property type="entry name" value="Winged helix-like DNA-binding domain superfamily/Winged helix DNA-binding domain"/>
    <property type="match status" value="1"/>
</dbReference>
<name>V6JZC3_STRRC</name>
<comment type="caution">
    <text evidence="5">The sequence shown here is derived from an EMBL/GenBank/DDBJ whole genome shotgun (WGS) entry which is preliminary data.</text>
</comment>
<dbReference type="InterPro" id="IPR000792">
    <property type="entry name" value="Tscrpt_reg_LuxR_C"/>
</dbReference>
<dbReference type="SUPFAM" id="SSF46894">
    <property type="entry name" value="C-terminal effector domain of the bipartite response regulators"/>
    <property type="match status" value="1"/>
</dbReference>
<reference evidence="5 6" key="1">
    <citation type="journal article" date="2014" name="Genome Announc.">
        <title>Draft Genome Sequence of Streptomyces roseochromogenes subsp. oscitans DS 12.976, Producer of the Aminocoumarin Antibiotic Clorobiocin.</title>
        <authorList>
            <person name="Ruckert C."/>
            <person name="Kalinowski J."/>
            <person name="Heide L."/>
            <person name="Apel A.K."/>
        </authorList>
    </citation>
    <scope>NUCLEOTIDE SEQUENCE [LARGE SCALE GENOMIC DNA]</scope>
    <source>
        <strain evidence="5 6">DS 12.976</strain>
    </source>
</reference>
<evidence type="ECO:0000256" key="1">
    <source>
        <dbReference type="ARBA" id="ARBA00023015"/>
    </source>
</evidence>
<proteinExistence type="predicted"/>
<dbReference type="PROSITE" id="PS50043">
    <property type="entry name" value="HTH_LUXR_2"/>
    <property type="match status" value="1"/>
</dbReference>
<dbReference type="SMART" id="SM00421">
    <property type="entry name" value="HTH_LUXR"/>
    <property type="match status" value="1"/>
</dbReference>
<keyword evidence="6" id="KW-1185">Reference proteome</keyword>
<gene>
    <name evidence="5" type="ORF">M878_30460</name>
</gene>
<evidence type="ECO:0000259" key="4">
    <source>
        <dbReference type="PROSITE" id="PS50043"/>
    </source>
</evidence>
<organism evidence="5 6">
    <name type="scientific">Streptomyces roseochromogenus subsp. oscitans DS 12.976</name>
    <dbReference type="NCBI Taxonomy" id="1352936"/>
    <lineage>
        <taxon>Bacteria</taxon>
        <taxon>Bacillati</taxon>
        <taxon>Actinomycetota</taxon>
        <taxon>Actinomycetes</taxon>
        <taxon>Kitasatosporales</taxon>
        <taxon>Streptomycetaceae</taxon>
        <taxon>Streptomyces</taxon>
    </lineage>
</organism>
<dbReference type="HOGENOM" id="CLU_1260887_0_0_11"/>
<keyword evidence="1" id="KW-0805">Transcription regulation</keyword>
<keyword evidence="2" id="KW-0238">DNA-binding</keyword>
<accession>V6JZC3</accession>
<dbReference type="EMBL" id="AWQX01000265">
    <property type="protein sequence ID" value="EST24491.1"/>
    <property type="molecule type" value="Genomic_DNA"/>
</dbReference>
<evidence type="ECO:0000256" key="3">
    <source>
        <dbReference type="ARBA" id="ARBA00023163"/>
    </source>
</evidence>
<dbReference type="AlphaFoldDB" id="V6JZC3"/>
<dbReference type="PRINTS" id="PR00038">
    <property type="entry name" value="HTHLUXR"/>
</dbReference>
<dbReference type="InterPro" id="IPR016032">
    <property type="entry name" value="Sig_transdc_resp-reg_C-effctor"/>
</dbReference>
<dbReference type="STRING" id="1352936.M878_30460"/>